<sequence length="384" mass="40932">MQKVYIAGYGLTKVGEHWDKSLETLMAESALKALDYTGLSRVDEICVSNVYGEVLQEQLVLGSVLAEELGVSGVPAVRVEAGAASGAAAIRYAVNAIQSGITNVVLVCGGEKLTDGTQEESLSLLSMDERYEVAGEIGSHFFSTAALLYRMYMRRYDVKQDGIASFSVISHENASTVQHAQYPFKIGLENVLNSPYVAEPLHRLETTAQADGAAALVLCSENIARKLDSPKVLVSGIHLATDFPNPFDREDPLHIQSLAASTSSLLSMRGISRGEVSFIELFDAASILAALSLESSGFIPRGKSGEAAMSGRLSLNGELPINTFGGLKARGHPVGATPIYQVAEAYLQLTRQAGKNQLDNVRFGLVESLAGFGSSSVSILLEEV</sequence>
<evidence type="ECO:0000259" key="3">
    <source>
        <dbReference type="Pfam" id="PF22691"/>
    </source>
</evidence>
<keyword evidence="1" id="KW-0414">Isoprene biosynthesis</keyword>
<comment type="caution">
    <text evidence="4">The sequence shown here is derived from an EMBL/GenBank/DDBJ whole genome shotgun (WGS) entry which is preliminary data.</text>
</comment>
<dbReference type="InterPro" id="IPR016039">
    <property type="entry name" value="Thiolase-like"/>
</dbReference>
<dbReference type="PANTHER" id="PTHR42870">
    <property type="entry name" value="ACETYL-COA C-ACETYLTRANSFERASE"/>
    <property type="match status" value="1"/>
</dbReference>
<reference evidence="4" key="1">
    <citation type="journal article" date="2020" name="ISME J.">
        <title>Gammaproteobacteria mediating utilization of methyl-, sulfur- and petroleum organic compounds in deep ocean hydrothermal plumes.</title>
        <authorList>
            <person name="Zhou Z."/>
            <person name="Liu Y."/>
            <person name="Pan J."/>
            <person name="Cron B.R."/>
            <person name="Toner B.M."/>
            <person name="Anantharaman K."/>
            <person name="Breier J.A."/>
            <person name="Dick G.J."/>
            <person name="Li M."/>
        </authorList>
    </citation>
    <scope>NUCLEOTIDE SEQUENCE</scope>
    <source>
        <strain evidence="4">SZUA-1515</strain>
    </source>
</reference>
<evidence type="ECO:0000313" key="5">
    <source>
        <dbReference type="Proteomes" id="UP000608579"/>
    </source>
</evidence>
<dbReference type="InterPro" id="IPR002155">
    <property type="entry name" value="Thiolase"/>
</dbReference>
<dbReference type="CDD" id="cd00829">
    <property type="entry name" value="SCP-x_thiolase"/>
    <property type="match status" value="1"/>
</dbReference>
<dbReference type="InterPro" id="IPR055140">
    <property type="entry name" value="Thiolase_C_2"/>
</dbReference>
<dbReference type="EMBL" id="DQVM01000048">
    <property type="protein sequence ID" value="HIQ29456.1"/>
    <property type="molecule type" value="Genomic_DNA"/>
</dbReference>
<dbReference type="AlphaFoldDB" id="A0A832ZV69"/>
<dbReference type="Proteomes" id="UP000608579">
    <property type="component" value="Unassembled WGS sequence"/>
</dbReference>
<organism evidence="4 5">
    <name type="scientific">Caldiarchaeum subterraneum</name>
    <dbReference type="NCBI Taxonomy" id="311458"/>
    <lineage>
        <taxon>Archaea</taxon>
        <taxon>Nitrososphaerota</taxon>
        <taxon>Candidatus Caldarchaeales</taxon>
        <taxon>Candidatus Caldarchaeaceae</taxon>
        <taxon>Candidatus Caldarchaeum</taxon>
    </lineage>
</organism>
<dbReference type="PANTHER" id="PTHR42870:SF6">
    <property type="entry name" value="ACETYL-COA C-ACYLTRANSFERASE"/>
    <property type="match status" value="1"/>
</dbReference>
<dbReference type="GO" id="GO:0008299">
    <property type="term" value="P:isoprenoid biosynthetic process"/>
    <property type="evidence" value="ECO:0007669"/>
    <property type="project" value="UniProtKB-KW"/>
</dbReference>
<name>A0A832ZV69_CALS0</name>
<dbReference type="Gene3D" id="3.40.47.10">
    <property type="match status" value="1"/>
</dbReference>
<accession>A0A832ZV69</accession>
<dbReference type="Pfam" id="PF00108">
    <property type="entry name" value="Thiolase_N"/>
    <property type="match status" value="1"/>
</dbReference>
<feature type="domain" description="Thiolase C-terminal" evidence="3">
    <location>
        <begin position="248"/>
        <end position="382"/>
    </location>
</feature>
<evidence type="ECO:0000313" key="4">
    <source>
        <dbReference type="EMBL" id="HIQ29456.1"/>
    </source>
</evidence>
<feature type="domain" description="Thiolase N-terminal" evidence="2">
    <location>
        <begin position="9"/>
        <end position="221"/>
    </location>
</feature>
<dbReference type="InterPro" id="IPR020616">
    <property type="entry name" value="Thiolase_N"/>
</dbReference>
<dbReference type="GO" id="GO:0016747">
    <property type="term" value="F:acyltransferase activity, transferring groups other than amino-acyl groups"/>
    <property type="evidence" value="ECO:0007669"/>
    <property type="project" value="InterPro"/>
</dbReference>
<dbReference type="SUPFAM" id="SSF53901">
    <property type="entry name" value="Thiolase-like"/>
    <property type="match status" value="2"/>
</dbReference>
<gene>
    <name evidence="4" type="ORF">EYH45_02705</name>
</gene>
<dbReference type="Pfam" id="PF22691">
    <property type="entry name" value="Thiolase_C_1"/>
    <property type="match status" value="1"/>
</dbReference>
<dbReference type="PIRSF" id="PIRSF000429">
    <property type="entry name" value="Ac-CoA_Ac_transf"/>
    <property type="match status" value="1"/>
</dbReference>
<proteinExistence type="predicted"/>
<evidence type="ECO:0000259" key="2">
    <source>
        <dbReference type="Pfam" id="PF00108"/>
    </source>
</evidence>
<protein>
    <submittedName>
        <fullName evidence="4">Thiolase domain-containing protein</fullName>
    </submittedName>
</protein>
<evidence type="ECO:0000256" key="1">
    <source>
        <dbReference type="ARBA" id="ARBA00023229"/>
    </source>
</evidence>